<sequence>MDERIDILTTLYIAEQTFDSGDLEQNIQTWSDEVLIETPFGSADSLESYKSWFNGFYAQTSANGGTRHYVHNPIVHVNGDRAEIIAYLYIINASTGGFLGSARIHEKLKKTSAGWKFTYRSVKTDQDLSKPIS</sequence>
<organism evidence="2 3">
    <name type="scientific">Stenomitos frigidus ULC18</name>
    <dbReference type="NCBI Taxonomy" id="2107698"/>
    <lineage>
        <taxon>Bacteria</taxon>
        <taxon>Bacillati</taxon>
        <taxon>Cyanobacteriota</taxon>
        <taxon>Cyanophyceae</taxon>
        <taxon>Leptolyngbyales</taxon>
        <taxon>Leptolyngbyaceae</taxon>
        <taxon>Stenomitos</taxon>
    </lineage>
</organism>
<dbReference type="Gene3D" id="3.10.450.50">
    <property type="match status" value="1"/>
</dbReference>
<accession>A0A2T1EDG6</accession>
<dbReference type="RefSeq" id="WP_106255809.1">
    <property type="nucleotide sequence ID" value="NZ_CAWNSW010000050.1"/>
</dbReference>
<dbReference type="InterPro" id="IPR037401">
    <property type="entry name" value="SnoaL-like"/>
</dbReference>
<feature type="domain" description="SnoaL-like" evidence="1">
    <location>
        <begin position="15"/>
        <end position="120"/>
    </location>
</feature>
<dbReference type="Pfam" id="PF13577">
    <property type="entry name" value="SnoaL_4"/>
    <property type="match status" value="1"/>
</dbReference>
<evidence type="ECO:0000313" key="2">
    <source>
        <dbReference type="EMBL" id="PSB30780.1"/>
    </source>
</evidence>
<reference evidence="3" key="1">
    <citation type="submission" date="2018-02" db="EMBL/GenBank/DDBJ databases">
        <authorList>
            <person name="Moore K."/>
            <person name="Momper L."/>
        </authorList>
    </citation>
    <scope>NUCLEOTIDE SEQUENCE [LARGE SCALE GENOMIC DNA]</scope>
    <source>
        <strain evidence="3">ULC18</strain>
    </source>
</reference>
<dbReference type="OrthoDB" id="981191at2"/>
<proteinExistence type="predicted"/>
<evidence type="ECO:0000259" key="1">
    <source>
        <dbReference type="Pfam" id="PF13577"/>
    </source>
</evidence>
<name>A0A2T1EDG6_9CYAN</name>
<dbReference type="SUPFAM" id="SSF54427">
    <property type="entry name" value="NTF2-like"/>
    <property type="match status" value="1"/>
</dbReference>
<dbReference type="AlphaFoldDB" id="A0A2T1EDG6"/>
<protein>
    <recommendedName>
        <fullName evidence="1">SnoaL-like domain-containing protein</fullName>
    </recommendedName>
</protein>
<keyword evidence="3" id="KW-1185">Reference proteome</keyword>
<comment type="caution">
    <text evidence="2">The sequence shown here is derived from an EMBL/GenBank/DDBJ whole genome shotgun (WGS) entry which is preliminary data.</text>
</comment>
<dbReference type="InterPro" id="IPR032710">
    <property type="entry name" value="NTF2-like_dom_sf"/>
</dbReference>
<dbReference type="EMBL" id="PVWK01000048">
    <property type="protein sequence ID" value="PSB30780.1"/>
    <property type="molecule type" value="Genomic_DNA"/>
</dbReference>
<gene>
    <name evidence="2" type="ORF">C7B82_08175</name>
</gene>
<reference evidence="2 3" key="2">
    <citation type="submission" date="2018-03" db="EMBL/GenBank/DDBJ databases">
        <title>The ancient ancestry and fast evolution of plastids.</title>
        <authorList>
            <person name="Moore K.R."/>
            <person name="Magnabosco C."/>
            <person name="Momper L."/>
            <person name="Gold D.A."/>
            <person name="Bosak T."/>
            <person name="Fournier G.P."/>
        </authorList>
    </citation>
    <scope>NUCLEOTIDE SEQUENCE [LARGE SCALE GENOMIC DNA]</scope>
    <source>
        <strain evidence="2 3">ULC18</strain>
    </source>
</reference>
<dbReference type="Proteomes" id="UP000239576">
    <property type="component" value="Unassembled WGS sequence"/>
</dbReference>
<evidence type="ECO:0000313" key="3">
    <source>
        <dbReference type="Proteomes" id="UP000239576"/>
    </source>
</evidence>